<accession>A0ABQ7QM61</accession>
<reference evidence="1 2" key="1">
    <citation type="submission" date="2021-06" db="EMBL/GenBank/DDBJ databases">
        <title>A haploid diamondback moth (Plutella xylostella L.) genome assembly resolves 31 chromosomes and identifies a diamide resistance mutation.</title>
        <authorList>
            <person name="Ward C.M."/>
            <person name="Perry K.D."/>
            <person name="Baker G."/>
            <person name="Powis K."/>
            <person name="Heckel D.G."/>
            <person name="Baxter S.W."/>
        </authorList>
    </citation>
    <scope>NUCLEOTIDE SEQUENCE [LARGE SCALE GENOMIC DNA]</scope>
    <source>
        <strain evidence="1 2">LV</strain>
        <tissue evidence="1">Single pupa</tissue>
    </source>
</reference>
<evidence type="ECO:0000313" key="2">
    <source>
        <dbReference type="Proteomes" id="UP000823941"/>
    </source>
</evidence>
<keyword evidence="2" id="KW-1185">Reference proteome</keyword>
<sequence>MPFFLQDIQHIHPRTYIFRSGPSKKYQDGVLVEGFHSTMLVVKLITSTVYEPYEPIAYNIFKAPLYTKSYRWLVRHVDLWSHFLARQGVYPSTHQLHANRYLYNDRKLPGFIKSLLFFVNKKSWEEEELDERLFATVAKKFIDTPREPRG</sequence>
<dbReference type="EMBL" id="JAHIBW010000014">
    <property type="protein sequence ID" value="KAG7305018.1"/>
    <property type="molecule type" value="Genomic_DNA"/>
</dbReference>
<gene>
    <name evidence="1" type="ORF">JYU34_010464</name>
</gene>
<protein>
    <submittedName>
        <fullName evidence="1">Uncharacterized protein</fullName>
    </submittedName>
</protein>
<comment type="caution">
    <text evidence="1">The sequence shown here is derived from an EMBL/GenBank/DDBJ whole genome shotgun (WGS) entry which is preliminary data.</text>
</comment>
<evidence type="ECO:0000313" key="1">
    <source>
        <dbReference type="EMBL" id="KAG7305018.1"/>
    </source>
</evidence>
<dbReference type="Proteomes" id="UP000823941">
    <property type="component" value="Chromosome 14"/>
</dbReference>
<proteinExistence type="predicted"/>
<organism evidence="1 2">
    <name type="scientific">Plutella xylostella</name>
    <name type="common">Diamondback moth</name>
    <name type="synonym">Plutella maculipennis</name>
    <dbReference type="NCBI Taxonomy" id="51655"/>
    <lineage>
        <taxon>Eukaryota</taxon>
        <taxon>Metazoa</taxon>
        <taxon>Ecdysozoa</taxon>
        <taxon>Arthropoda</taxon>
        <taxon>Hexapoda</taxon>
        <taxon>Insecta</taxon>
        <taxon>Pterygota</taxon>
        <taxon>Neoptera</taxon>
        <taxon>Endopterygota</taxon>
        <taxon>Lepidoptera</taxon>
        <taxon>Glossata</taxon>
        <taxon>Ditrysia</taxon>
        <taxon>Yponomeutoidea</taxon>
        <taxon>Plutellidae</taxon>
        <taxon>Plutella</taxon>
    </lineage>
</organism>
<name>A0ABQ7QM61_PLUXY</name>